<feature type="transmembrane region" description="Helical" evidence="8">
    <location>
        <begin position="127"/>
        <end position="146"/>
    </location>
</feature>
<dbReference type="RefSeq" id="WP_305907495.1">
    <property type="nucleotide sequence ID" value="NZ_CP157743.1"/>
</dbReference>
<keyword evidence="2 8" id="KW-0812">Transmembrane</keyword>
<dbReference type="Proteomes" id="UP001225378">
    <property type="component" value="Chromosome"/>
</dbReference>
<evidence type="ECO:0000256" key="7">
    <source>
        <dbReference type="PIRSR" id="PIRSR608901-2"/>
    </source>
</evidence>
<name>A0AAU7NRZ6_9GAMM</name>
<evidence type="ECO:0000313" key="9">
    <source>
        <dbReference type="EMBL" id="XBS19756.1"/>
    </source>
</evidence>
<evidence type="ECO:0000256" key="1">
    <source>
        <dbReference type="ARBA" id="ARBA00004141"/>
    </source>
</evidence>
<keyword evidence="6" id="KW-0106">Calcium</keyword>
<dbReference type="GO" id="GO:0016811">
    <property type="term" value="F:hydrolase activity, acting on carbon-nitrogen (but not peptide) bonds, in linear amides"/>
    <property type="evidence" value="ECO:0007669"/>
    <property type="project" value="InterPro"/>
</dbReference>
<dbReference type="AlphaFoldDB" id="A0AAU7NRZ6"/>
<keyword evidence="6" id="KW-0479">Metal-binding</keyword>
<keyword evidence="7" id="KW-0862">Zinc</keyword>
<dbReference type="GO" id="GO:0006672">
    <property type="term" value="P:ceramide metabolic process"/>
    <property type="evidence" value="ECO:0007669"/>
    <property type="project" value="InterPro"/>
</dbReference>
<feature type="binding site" evidence="7">
    <location>
        <position position="184"/>
    </location>
    <ligand>
        <name>Zn(2+)</name>
        <dbReference type="ChEBI" id="CHEBI:29105"/>
        <note>catalytic</note>
    </ligand>
</feature>
<feature type="transmembrane region" description="Helical" evidence="8">
    <location>
        <begin position="49"/>
        <end position="67"/>
    </location>
</feature>
<dbReference type="InterPro" id="IPR008901">
    <property type="entry name" value="ACER"/>
</dbReference>
<evidence type="ECO:0000256" key="4">
    <source>
        <dbReference type="ARBA" id="ARBA00022989"/>
    </source>
</evidence>
<keyword evidence="10" id="KW-1185">Reference proteome</keyword>
<gene>
    <name evidence="9" type="ORF">Q9L42_015520</name>
</gene>
<evidence type="ECO:0000313" key="10">
    <source>
        <dbReference type="Proteomes" id="UP001225378"/>
    </source>
</evidence>
<accession>A0AAU7NRZ6</accession>
<evidence type="ECO:0000256" key="3">
    <source>
        <dbReference type="ARBA" id="ARBA00022801"/>
    </source>
</evidence>
<comment type="cofactor">
    <cofactor evidence="7">
        <name>Zn(2+)</name>
        <dbReference type="ChEBI" id="CHEBI:29105"/>
    </cofactor>
</comment>
<keyword evidence="4 8" id="KW-1133">Transmembrane helix</keyword>
<protein>
    <submittedName>
        <fullName evidence="9">Ceramidase domain-containing protein</fullName>
    </submittedName>
</protein>
<feature type="transmembrane region" description="Helical" evidence="8">
    <location>
        <begin position="103"/>
        <end position="121"/>
    </location>
</feature>
<dbReference type="GO" id="GO:0046872">
    <property type="term" value="F:metal ion binding"/>
    <property type="evidence" value="ECO:0007669"/>
    <property type="project" value="UniProtKB-KW"/>
</dbReference>
<dbReference type="EMBL" id="CP157743">
    <property type="protein sequence ID" value="XBS19756.1"/>
    <property type="molecule type" value="Genomic_DNA"/>
</dbReference>
<keyword evidence="3" id="KW-0378">Hydrolase</keyword>
<evidence type="ECO:0000256" key="5">
    <source>
        <dbReference type="ARBA" id="ARBA00023136"/>
    </source>
</evidence>
<feature type="transmembrane region" description="Helical" evidence="8">
    <location>
        <begin position="153"/>
        <end position="171"/>
    </location>
</feature>
<dbReference type="GO" id="GO:0016020">
    <property type="term" value="C:membrane"/>
    <property type="evidence" value="ECO:0007669"/>
    <property type="project" value="UniProtKB-SubCell"/>
</dbReference>
<feature type="binding site" evidence="7">
    <location>
        <position position="188"/>
    </location>
    <ligand>
        <name>Zn(2+)</name>
        <dbReference type="ChEBI" id="CHEBI:29105"/>
        <note>catalytic</note>
    </ligand>
</feature>
<evidence type="ECO:0000256" key="8">
    <source>
        <dbReference type="SAM" id="Phobius"/>
    </source>
</evidence>
<feature type="binding site" evidence="7">
    <location>
        <position position="65"/>
    </location>
    <ligand>
        <name>Zn(2+)</name>
        <dbReference type="ChEBI" id="CHEBI:29105"/>
        <note>catalytic</note>
    </ligand>
</feature>
<sequence>MIDLYCERLDAGFWAEPFNALSNAIFLIAAWFAWRLSKRSAEPSLTIKLLVLLIASIGVGSFIFHTFATRWSMILDLLPILLFQLTFFWIYSQKVMSFEKRQSALLLTVYLLSIVLGGRFPEFFNGSLIYLPALLLLLSLGVFHYLQHKQERYILLGVSGLFMLSLAFRTLDAEICPQFPLGTHFLWHLSCGVIVYLSARALLINVDPSGKNIKTQ</sequence>
<feature type="transmembrane region" description="Helical" evidence="8">
    <location>
        <begin position="20"/>
        <end position="37"/>
    </location>
</feature>
<feature type="binding site" evidence="6">
    <location>
        <position position="16"/>
    </location>
    <ligand>
        <name>Ca(2+)</name>
        <dbReference type="ChEBI" id="CHEBI:29108"/>
    </ligand>
</feature>
<feature type="transmembrane region" description="Helical" evidence="8">
    <location>
        <begin position="186"/>
        <end position="206"/>
    </location>
</feature>
<evidence type="ECO:0000256" key="6">
    <source>
        <dbReference type="PIRSR" id="PIRSR608901-1"/>
    </source>
</evidence>
<feature type="transmembrane region" description="Helical" evidence="8">
    <location>
        <begin position="73"/>
        <end position="91"/>
    </location>
</feature>
<evidence type="ECO:0000256" key="2">
    <source>
        <dbReference type="ARBA" id="ARBA00022692"/>
    </source>
</evidence>
<comment type="subcellular location">
    <subcellularLocation>
        <location evidence="1">Membrane</location>
        <topology evidence="1">Multi-pass membrane protein</topology>
    </subcellularLocation>
</comment>
<dbReference type="KEGG" id="mech:Q9L42_015520"/>
<keyword evidence="5 8" id="KW-0472">Membrane</keyword>
<reference evidence="9 10" key="1">
    <citation type="journal article" date="2024" name="Microbiology">
        <title>Methylomarinum rosea sp. nov., a novel halophilic methanotrophic bacterium from the hypersaline Lake Elton.</title>
        <authorList>
            <person name="Suleimanov R.Z."/>
            <person name="Oshkin I.Y."/>
            <person name="Danilova O.V."/>
            <person name="Suzina N.E."/>
            <person name="Dedysh S.N."/>
        </authorList>
    </citation>
    <scope>NUCLEOTIDE SEQUENCE [LARGE SCALE GENOMIC DNA]</scope>
    <source>
        <strain evidence="9 10">Ch1-1</strain>
    </source>
</reference>
<organism evidence="9 10">
    <name type="scientific">Methylomarinum roseum</name>
    <dbReference type="NCBI Taxonomy" id="3067653"/>
    <lineage>
        <taxon>Bacteria</taxon>
        <taxon>Pseudomonadati</taxon>
        <taxon>Pseudomonadota</taxon>
        <taxon>Gammaproteobacteria</taxon>
        <taxon>Methylococcales</taxon>
        <taxon>Methylococcaceae</taxon>
        <taxon>Methylomarinum</taxon>
    </lineage>
</organism>
<dbReference type="Pfam" id="PF05875">
    <property type="entry name" value="Ceramidase"/>
    <property type="match status" value="1"/>
</dbReference>
<proteinExistence type="predicted"/>